<dbReference type="RefSeq" id="WP_316559506.1">
    <property type="nucleotide sequence ID" value="NZ_CP131062.1"/>
</dbReference>
<organism evidence="1 2">
    <name type="scientific">Methanimicrococcus stummii</name>
    <dbReference type="NCBI Taxonomy" id="3028294"/>
    <lineage>
        <taxon>Archaea</taxon>
        <taxon>Methanobacteriati</taxon>
        <taxon>Methanobacteriota</taxon>
        <taxon>Stenosarchaea group</taxon>
        <taxon>Methanomicrobia</taxon>
        <taxon>Methanosarcinales</taxon>
        <taxon>Methanosarcinaceae</taxon>
        <taxon>Methanimicrococcus</taxon>
    </lineage>
</organism>
<dbReference type="KEGG" id="mees:MmiEs2_01140"/>
<protein>
    <recommendedName>
        <fullName evidence="3">Transcriptional regulator, AbiEi antitoxin, Type IV TA system</fullName>
    </recommendedName>
</protein>
<dbReference type="InterPro" id="IPR045738">
    <property type="entry name" value="DUF6088"/>
</dbReference>
<sequence>MKREMYLEEIKNRILREGGDKVYISADFADIARIETVNRILSRLADEGIIRRVLQGIYECPKYSTFLKEYISPSADKIAQAIARKNGWEIIPNEDAALNMLGLSTQVPAVYIYACDGITKTYEVVGEFNKIKIIFKKTPIKDIKGMSFKTALIVQAQKAKGKQNIDDIFIRTVSDKLTPVEKTALLSETKNSTLWIRENMKKIATY</sequence>
<accession>A0AA96ZWF5</accession>
<dbReference type="Proteomes" id="UP001302662">
    <property type="component" value="Chromosome"/>
</dbReference>
<keyword evidence="2" id="KW-1185">Reference proteome</keyword>
<dbReference type="AlphaFoldDB" id="A0AA96ZWF5"/>
<evidence type="ECO:0008006" key="3">
    <source>
        <dbReference type="Google" id="ProtNLM"/>
    </source>
</evidence>
<gene>
    <name evidence="1" type="ORF">MmiEs2_01140</name>
</gene>
<dbReference type="GeneID" id="85196565"/>
<dbReference type="Pfam" id="PF19570">
    <property type="entry name" value="DUF6088"/>
    <property type="match status" value="1"/>
</dbReference>
<reference evidence="1 2" key="1">
    <citation type="submission" date="2023-07" db="EMBL/GenBank/DDBJ databases">
        <title>Closed genome sequence of Methanimicrococcus sp. Es2.</title>
        <authorList>
            <person name="Protasov E."/>
            <person name="Platt K."/>
            <person name="Reeh H."/>
            <person name="Poehlein A."/>
            <person name="Daniel R."/>
            <person name="Brune A."/>
        </authorList>
    </citation>
    <scope>NUCLEOTIDE SEQUENCE [LARGE SCALE GENOMIC DNA]</scope>
    <source>
        <strain evidence="1 2">Es2</strain>
    </source>
</reference>
<evidence type="ECO:0000313" key="1">
    <source>
        <dbReference type="EMBL" id="WNY27935.1"/>
    </source>
</evidence>
<dbReference type="EMBL" id="CP131062">
    <property type="protein sequence ID" value="WNY27935.1"/>
    <property type="molecule type" value="Genomic_DNA"/>
</dbReference>
<evidence type="ECO:0000313" key="2">
    <source>
        <dbReference type="Proteomes" id="UP001302662"/>
    </source>
</evidence>
<name>A0AA96ZWF5_9EURY</name>
<proteinExistence type="predicted"/>